<dbReference type="InterPro" id="IPR050131">
    <property type="entry name" value="Peptidase_S8_subtilisin-like"/>
</dbReference>
<dbReference type="PRINTS" id="PR00723">
    <property type="entry name" value="SUBTILISIN"/>
</dbReference>
<dbReference type="SUPFAM" id="SSF52743">
    <property type="entry name" value="Subtilisin-like"/>
    <property type="match status" value="1"/>
</dbReference>
<dbReference type="Proteomes" id="UP000599578">
    <property type="component" value="Unassembled WGS sequence"/>
</dbReference>
<dbReference type="PANTHER" id="PTHR43806:SF11">
    <property type="entry name" value="CEREVISIN-RELATED"/>
    <property type="match status" value="1"/>
</dbReference>
<dbReference type="InterPro" id="IPR034074">
    <property type="entry name" value="Y4bN_pept_dom"/>
</dbReference>
<evidence type="ECO:0000256" key="5">
    <source>
        <dbReference type="PROSITE-ProRule" id="PRU01240"/>
    </source>
</evidence>
<gene>
    <name evidence="8" type="ORF">GCM10011348_29760</name>
</gene>
<feature type="active site" description="Charge relay system" evidence="5">
    <location>
        <position position="541"/>
    </location>
</feature>
<feature type="domain" description="Peptidase S8/S53" evidence="7">
    <location>
        <begin position="258"/>
        <end position="582"/>
    </location>
</feature>
<dbReference type="CDD" id="cd04847">
    <property type="entry name" value="Peptidases_S8_Subtilisin_like_2"/>
    <property type="match status" value="1"/>
</dbReference>
<feature type="region of interest" description="Disordered" evidence="6">
    <location>
        <begin position="1"/>
        <end position="24"/>
    </location>
</feature>
<reference evidence="8 9" key="1">
    <citation type="journal article" date="2014" name="Int. J. Syst. Evol. Microbiol.">
        <title>Complete genome sequence of Corynebacterium casei LMG S-19264T (=DSM 44701T), isolated from a smear-ripened cheese.</title>
        <authorList>
            <consortium name="US DOE Joint Genome Institute (JGI-PGF)"/>
            <person name="Walter F."/>
            <person name="Albersmeier A."/>
            <person name="Kalinowski J."/>
            <person name="Ruckert C."/>
        </authorList>
    </citation>
    <scope>NUCLEOTIDE SEQUENCE [LARGE SCALE GENOMIC DNA]</scope>
    <source>
        <strain evidence="8 9">CGMCC 1.7286</strain>
    </source>
</reference>
<evidence type="ECO:0000313" key="9">
    <source>
        <dbReference type="Proteomes" id="UP000599578"/>
    </source>
</evidence>
<sequence>MNMPESYQHLRIEREPLRNDRRTKKIKLPRLERANMRAHGQHLLSGLDRAVQQAKQQVSTATEGYVLKLKYSGNLDFTHLIKHGVEFISQEDRQLCVVFGDEKGLATFAEHLQRLGLDDAELTYKQILEALDGIDNWTSEDRKSWAISQKGLPAEGAFSLDLELWPVKVSHHPERRVLYENFEQWMKDSGIKQLDRINRDSLLMYRVEVTPTQAEMLLNHRDIRLVDLPPESGISPVLLMRDINELPKQISSPAKSAARVCILDSGINTNHPLLKPAIAESKSFIPDQDEFDDVGHGTAVAGIALYGDIEACNAGNYWQPNLWIYNGKVLFKNPNGDDAIFREETFEKTVVEAVEYFVELGCRIFNMSIGNATAPYDGKHIRGIAYILDMLAREHDVLFIVSAGNFMGCGDPPVPLNSWRDEYPDYLIDDASVIIDPAPALNTLTVGSIARHAATLDGQRYPEEISQLAPATEAQPSPFTRHGPSVRGALKPELVALGGNLASPMRAEGDEWRPHTRGLGVLTCHHQPYERSIFAEVNGTSFAAPYITHLAGRLLNEYPEASANMLRAMLVNHADLSAESSSTFSAEAIKSYAKANNHRELAREVVGYGQVDEDVLYRSSEEAVVLMAEDGIENDSHIFYELPLPKEFLRSKRALRELRVTLAYTPSVRTTRLDYRATRMSFNLIKGTSLEDVERHFNKETQDQEKRLNDSVKTKANRAISSEVRSKGTVQSSIWSMRQLSPRYKWFVVVTRQDNDWGKEMSAEIEPYALVVTLTDRENEQAQLYTQIRERIQEQERIRARIK</sequence>
<dbReference type="GO" id="GO:0004252">
    <property type="term" value="F:serine-type endopeptidase activity"/>
    <property type="evidence" value="ECO:0007669"/>
    <property type="project" value="UniProtKB-UniRule"/>
</dbReference>
<keyword evidence="2 5" id="KW-0645">Protease</keyword>
<evidence type="ECO:0000256" key="6">
    <source>
        <dbReference type="SAM" id="MobiDB-lite"/>
    </source>
</evidence>
<dbReference type="InterPro" id="IPR000209">
    <property type="entry name" value="Peptidase_S8/S53_dom"/>
</dbReference>
<dbReference type="GO" id="GO:0006508">
    <property type="term" value="P:proteolysis"/>
    <property type="evidence" value="ECO:0007669"/>
    <property type="project" value="UniProtKB-KW"/>
</dbReference>
<dbReference type="Pfam" id="PF00082">
    <property type="entry name" value="Peptidase_S8"/>
    <property type="match status" value="1"/>
</dbReference>
<evidence type="ECO:0000256" key="3">
    <source>
        <dbReference type="ARBA" id="ARBA00022801"/>
    </source>
</evidence>
<comment type="caution">
    <text evidence="8">The sequence shown here is derived from an EMBL/GenBank/DDBJ whole genome shotgun (WGS) entry which is preliminary data.</text>
</comment>
<keyword evidence="4 5" id="KW-0720">Serine protease</keyword>
<keyword evidence="3 5" id="KW-0378">Hydrolase</keyword>
<proteinExistence type="inferred from homology"/>
<evidence type="ECO:0000256" key="2">
    <source>
        <dbReference type="ARBA" id="ARBA00022670"/>
    </source>
</evidence>
<protein>
    <submittedName>
        <fullName evidence="8">Serine protease</fullName>
    </submittedName>
</protein>
<evidence type="ECO:0000256" key="4">
    <source>
        <dbReference type="ARBA" id="ARBA00022825"/>
    </source>
</evidence>
<dbReference type="PANTHER" id="PTHR43806">
    <property type="entry name" value="PEPTIDASE S8"/>
    <property type="match status" value="1"/>
</dbReference>
<dbReference type="PROSITE" id="PS51892">
    <property type="entry name" value="SUBTILASE"/>
    <property type="match status" value="1"/>
</dbReference>
<dbReference type="InterPro" id="IPR023827">
    <property type="entry name" value="Peptidase_S8_Asp-AS"/>
</dbReference>
<accession>A0A917ZJ39</accession>
<dbReference type="InterPro" id="IPR036852">
    <property type="entry name" value="Peptidase_S8/S53_dom_sf"/>
</dbReference>
<feature type="compositionally biased region" description="Basic and acidic residues" evidence="6">
    <location>
        <begin position="8"/>
        <end position="20"/>
    </location>
</feature>
<dbReference type="Gene3D" id="3.40.50.200">
    <property type="entry name" value="Peptidase S8/S53 domain"/>
    <property type="match status" value="1"/>
</dbReference>
<evidence type="ECO:0000256" key="1">
    <source>
        <dbReference type="ARBA" id="ARBA00011073"/>
    </source>
</evidence>
<dbReference type="InterPro" id="IPR015500">
    <property type="entry name" value="Peptidase_S8_subtilisin-rel"/>
</dbReference>
<name>A0A917ZJ39_9GAMM</name>
<dbReference type="EMBL" id="BMLT01000007">
    <property type="protein sequence ID" value="GGO84160.1"/>
    <property type="molecule type" value="Genomic_DNA"/>
</dbReference>
<comment type="similarity">
    <text evidence="1 5">Belongs to the peptidase S8 family.</text>
</comment>
<dbReference type="PROSITE" id="PS00136">
    <property type="entry name" value="SUBTILASE_ASP"/>
    <property type="match status" value="1"/>
</dbReference>
<feature type="active site" description="Charge relay system" evidence="5">
    <location>
        <position position="264"/>
    </location>
</feature>
<evidence type="ECO:0000259" key="7">
    <source>
        <dbReference type="Pfam" id="PF00082"/>
    </source>
</evidence>
<organism evidence="8 9">
    <name type="scientific">Marinobacterium nitratireducens</name>
    <dbReference type="NCBI Taxonomy" id="518897"/>
    <lineage>
        <taxon>Bacteria</taxon>
        <taxon>Pseudomonadati</taxon>
        <taxon>Pseudomonadota</taxon>
        <taxon>Gammaproteobacteria</taxon>
        <taxon>Oceanospirillales</taxon>
        <taxon>Oceanospirillaceae</taxon>
        <taxon>Marinobacterium</taxon>
    </lineage>
</organism>
<feature type="active site" description="Charge relay system" evidence="5">
    <location>
        <position position="296"/>
    </location>
</feature>
<evidence type="ECO:0000313" key="8">
    <source>
        <dbReference type="EMBL" id="GGO84160.1"/>
    </source>
</evidence>
<dbReference type="AlphaFoldDB" id="A0A917ZJ39"/>
<dbReference type="RefSeq" id="WP_229721947.1">
    <property type="nucleotide sequence ID" value="NZ_BMLT01000007.1"/>
</dbReference>
<keyword evidence="9" id="KW-1185">Reference proteome</keyword>